<comment type="caution">
    <text evidence="1">The sequence shown here is derived from an EMBL/GenBank/DDBJ whole genome shotgun (WGS) entry which is preliminary data.</text>
</comment>
<dbReference type="Proteomes" id="UP001454036">
    <property type="component" value="Unassembled WGS sequence"/>
</dbReference>
<accession>A0AAV3NI87</accession>
<protein>
    <submittedName>
        <fullName evidence="1">Uncharacterized protein</fullName>
    </submittedName>
</protein>
<gene>
    <name evidence="1" type="ORF">LIER_00646</name>
</gene>
<evidence type="ECO:0000313" key="2">
    <source>
        <dbReference type="Proteomes" id="UP001454036"/>
    </source>
</evidence>
<proteinExistence type="predicted"/>
<dbReference type="EMBL" id="BAABME010000051">
    <property type="protein sequence ID" value="GAA0139015.1"/>
    <property type="molecule type" value="Genomic_DNA"/>
</dbReference>
<organism evidence="1 2">
    <name type="scientific">Lithospermum erythrorhizon</name>
    <name type="common">Purple gromwell</name>
    <name type="synonym">Lithospermum officinale var. erythrorhizon</name>
    <dbReference type="NCBI Taxonomy" id="34254"/>
    <lineage>
        <taxon>Eukaryota</taxon>
        <taxon>Viridiplantae</taxon>
        <taxon>Streptophyta</taxon>
        <taxon>Embryophyta</taxon>
        <taxon>Tracheophyta</taxon>
        <taxon>Spermatophyta</taxon>
        <taxon>Magnoliopsida</taxon>
        <taxon>eudicotyledons</taxon>
        <taxon>Gunneridae</taxon>
        <taxon>Pentapetalae</taxon>
        <taxon>asterids</taxon>
        <taxon>lamiids</taxon>
        <taxon>Boraginales</taxon>
        <taxon>Boraginaceae</taxon>
        <taxon>Boraginoideae</taxon>
        <taxon>Lithospermeae</taxon>
        <taxon>Lithospermum</taxon>
    </lineage>
</organism>
<name>A0AAV3NI87_LITER</name>
<sequence length="94" mass="10430">MSSNLQDHPSVLAMPSIEHGLSNLLHASLKIHGDVNCIASVAHAKMASAFGLYSISLMNQSRARNPVRSEFHHLTNEVSIFQFSNLLTYRQIVK</sequence>
<evidence type="ECO:0000313" key="1">
    <source>
        <dbReference type="EMBL" id="GAA0139015.1"/>
    </source>
</evidence>
<dbReference type="AlphaFoldDB" id="A0AAV3NI87"/>
<reference evidence="1 2" key="1">
    <citation type="submission" date="2024-01" db="EMBL/GenBank/DDBJ databases">
        <title>The complete chloroplast genome sequence of Lithospermum erythrorhizon: insights into the phylogenetic relationship among Boraginaceae species and the maternal lineages of purple gromwells.</title>
        <authorList>
            <person name="Okada T."/>
            <person name="Watanabe K."/>
        </authorList>
    </citation>
    <scope>NUCLEOTIDE SEQUENCE [LARGE SCALE GENOMIC DNA]</scope>
</reference>
<keyword evidence="2" id="KW-1185">Reference proteome</keyword>